<protein>
    <submittedName>
        <fullName evidence="1">TIGR02680 family protein</fullName>
    </submittedName>
</protein>
<organism evidence="1 2">
    <name type="scientific">Actinomadura adrarensis</name>
    <dbReference type="NCBI Taxonomy" id="1819600"/>
    <lineage>
        <taxon>Bacteria</taxon>
        <taxon>Bacillati</taxon>
        <taxon>Actinomycetota</taxon>
        <taxon>Actinomycetes</taxon>
        <taxon>Streptosporangiales</taxon>
        <taxon>Thermomonosporaceae</taxon>
        <taxon>Actinomadura</taxon>
    </lineage>
</organism>
<evidence type="ECO:0000313" key="1">
    <source>
        <dbReference type="EMBL" id="MFD0854273.1"/>
    </source>
</evidence>
<dbReference type="EMBL" id="JBHTIR010002821">
    <property type="protein sequence ID" value="MFD0854273.1"/>
    <property type="molecule type" value="Genomic_DNA"/>
</dbReference>
<name>A0ABW3CIR2_9ACTN</name>
<reference evidence="2" key="1">
    <citation type="journal article" date="2019" name="Int. J. Syst. Evol. Microbiol.">
        <title>The Global Catalogue of Microorganisms (GCM) 10K type strain sequencing project: providing services to taxonomists for standard genome sequencing and annotation.</title>
        <authorList>
            <consortium name="The Broad Institute Genomics Platform"/>
            <consortium name="The Broad Institute Genome Sequencing Center for Infectious Disease"/>
            <person name="Wu L."/>
            <person name="Ma J."/>
        </authorList>
    </citation>
    <scope>NUCLEOTIDE SEQUENCE [LARGE SCALE GENOMIC DNA]</scope>
    <source>
        <strain evidence="2">JCM 31696</strain>
    </source>
</reference>
<feature type="non-terminal residue" evidence="1">
    <location>
        <position position="247"/>
    </location>
</feature>
<proteinExistence type="predicted"/>
<evidence type="ECO:0000313" key="2">
    <source>
        <dbReference type="Proteomes" id="UP001597083"/>
    </source>
</evidence>
<gene>
    <name evidence="1" type="ORF">ACFQ07_18690</name>
</gene>
<comment type="caution">
    <text evidence="1">The sequence shown here is derived from an EMBL/GenBank/DDBJ whole genome shotgun (WGS) entry which is preliminary data.</text>
</comment>
<dbReference type="Proteomes" id="UP001597083">
    <property type="component" value="Unassembled WGS sequence"/>
</dbReference>
<accession>A0ABW3CIR2</accession>
<sequence length="247" mass="27862">MAMPTETATVALPRPLSERWKPLRAGLVDMFYYDVEEFRFHDGRLLLRGNNGTGKSKVLALTLPFLLDGELAPHRVEPDGDRQKRMEWNLLLGGKHPHPERLGYTWLEFGRRAADGTEEFLTLGCGLKAVRDRGIVRHWFFVTTGRVGTDLALVSSTGVPLTRDRLRDAVEERNTVHDRVHDRASDYRRAVDEALFGLGEHRYAALVNLLIQLRQPQLSKKPDERLLSRALTEALPPLSPALIGTVA</sequence>
<keyword evidence="2" id="KW-1185">Reference proteome</keyword>